<dbReference type="AlphaFoldDB" id="A0A3B0XZR5"/>
<gene>
    <name evidence="1" type="ORF">MNBD_GAMMA08-1019</name>
</gene>
<proteinExistence type="predicted"/>
<protein>
    <submittedName>
        <fullName evidence="1">Uncharacterized protein</fullName>
    </submittedName>
</protein>
<dbReference type="EMBL" id="UOFH01000195">
    <property type="protein sequence ID" value="VAW61744.1"/>
    <property type="molecule type" value="Genomic_DNA"/>
</dbReference>
<sequence>MMKSFFLVKTPLQLLNAIEARHHYQLNKEDCILILMADRKSQIQLNNLSNDVKEWGLIVDLNTVPLFFSDPLQTEGLKFWNCSLFKRSFFYAMRLNRIRKKIGEANYIFIGHAQYIYMKHFTNIMSCNKVVCLDDGNATYLLAKERKAPDNISYELTFKNKIKLLLKEKIQKINTSEYDELEFFTIYNIGVSKKDSVVKNDFHYLRSNVSENKSTNEIYFIGSPISETRILSQDKYLTHLKRVVKYFKNHDIIYVSHRRESEINLKEVSKKLGVKIVKFDYPLEYQLSMIGPRPKIMASFISSALDSCSLIFGDTMKIISFKLDLKDSPVKDEIENIYEEYQLNKDTTVYVENDY</sequence>
<organism evidence="1">
    <name type="scientific">hydrothermal vent metagenome</name>
    <dbReference type="NCBI Taxonomy" id="652676"/>
    <lineage>
        <taxon>unclassified sequences</taxon>
        <taxon>metagenomes</taxon>
        <taxon>ecological metagenomes</taxon>
    </lineage>
</organism>
<evidence type="ECO:0000313" key="1">
    <source>
        <dbReference type="EMBL" id="VAW61744.1"/>
    </source>
</evidence>
<reference evidence="1" key="1">
    <citation type="submission" date="2018-06" db="EMBL/GenBank/DDBJ databases">
        <authorList>
            <person name="Zhirakovskaya E."/>
        </authorList>
    </citation>
    <scope>NUCLEOTIDE SEQUENCE</scope>
</reference>
<name>A0A3B0XZR5_9ZZZZ</name>
<accession>A0A3B0XZR5</accession>